<sequence length="571" mass="64358">MSKHFYTKKRFWYWFGGIALSLLIILVMGITIIAVKWKPVLSSKLKEGVKKASGELYTLDFKDLHLNPLRGTVTLDNVVFWPDSNVFNQLKLQKKAPVHLFRVKLEHLKITRIGILDAYFKKELHAKAILLDNPSIDMVYHKGIKRTNDTASSENLYQILKNILNSIEVKLIKVIDADFDYYNADRKLSAVKHVNIRIEDLLIDSLTSLDTTRVLYSKNIGFELGGYKSLTQDKMYTIKIDSVRGSLNKSSLEVKGFKVIPMYPELEFSRQYKVQKDRYDLDFSSITLNKVDFTGLSNNGNLQVKKMTIGPAKVAVFMNRSLPPPDIDKGRNFPHVALQRLPLPTVIEQVVLNKVDVAYTEFNPETNNKGTVKLQALSGTLSNLTNDSLRLNQYNHAYADLNTMIMGAAKMNVKIDFNLAAKNGAFSYYGTVGSFDMKVLNAISKPLGQMEIESGHANSATFNVNANFNQASGKIVFLYNGLKIKMLGEDGDGKEKKKGLLSFLANTLLIKDDNPTGNNPQRIAYVDHNRVKQASFFNLMWKTVLKGIRETASVGMIPMKKMPPPKKGIKK</sequence>
<protein>
    <recommendedName>
        <fullName evidence="4">DUF748 domain-containing protein</fullName>
    </recommendedName>
</protein>
<keyword evidence="1" id="KW-0812">Transmembrane</keyword>
<evidence type="ECO:0008006" key="4">
    <source>
        <dbReference type="Google" id="ProtNLM"/>
    </source>
</evidence>
<feature type="transmembrane region" description="Helical" evidence="1">
    <location>
        <begin position="12"/>
        <end position="35"/>
    </location>
</feature>
<keyword evidence="1" id="KW-0472">Membrane</keyword>
<keyword evidence="3" id="KW-1185">Reference proteome</keyword>
<keyword evidence="1" id="KW-1133">Transmembrane helix</keyword>
<dbReference type="RefSeq" id="WP_243360383.1">
    <property type="nucleotide sequence ID" value="NZ_JALGBH010000001.1"/>
</dbReference>
<evidence type="ECO:0000313" key="2">
    <source>
        <dbReference type="EMBL" id="MCJ0742154.1"/>
    </source>
</evidence>
<reference evidence="2" key="1">
    <citation type="submission" date="2022-03" db="EMBL/GenBank/DDBJ databases">
        <authorList>
            <person name="Woo C.Y."/>
        </authorList>
    </citation>
    <scope>NUCLEOTIDE SEQUENCE</scope>
    <source>
        <strain evidence="2">CYS-01</strain>
    </source>
</reference>
<dbReference type="EMBL" id="JALGBH010000001">
    <property type="protein sequence ID" value="MCJ0742154.1"/>
    <property type="molecule type" value="Genomic_DNA"/>
</dbReference>
<proteinExistence type="predicted"/>
<accession>A0ABS9ZVK6</accession>
<comment type="caution">
    <text evidence="2">The sequence shown here is derived from an EMBL/GenBank/DDBJ whole genome shotgun (WGS) entry which is preliminary data.</text>
</comment>
<organism evidence="2 3">
    <name type="scientific">Pedobacter montanisoli</name>
    <dbReference type="NCBI Taxonomy" id="2923277"/>
    <lineage>
        <taxon>Bacteria</taxon>
        <taxon>Pseudomonadati</taxon>
        <taxon>Bacteroidota</taxon>
        <taxon>Sphingobacteriia</taxon>
        <taxon>Sphingobacteriales</taxon>
        <taxon>Sphingobacteriaceae</taxon>
        <taxon>Pedobacter</taxon>
    </lineage>
</organism>
<name>A0ABS9ZVK6_9SPHI</name>
<gene>
    <name evidence="2" type="ORF">MMF97_05470</name>
</gene>
<evidence type="ECO:0000256" key="1">
    <source>
        <dbReference type="SAM" id="Phobius"/>
    </source>
</evidence>
<evidence type="ECO:0000313" key="3">
    <source>
        <dbReference type="Proteomes" id="UP001165460"/>
    </source>
</evidence>
<dbReference type="Proteomes" id="UP001165460">
    <property type="component" value="Unassembled WGS sequence"/>
</dbReference>